<evidence type="ECO:0000256" key="3">
    <source>
        <dbReference type="ARBA" id="ARBA00012895"/>
    </source>
</evidence>
<evidence type="ECO:0000256" key="2">
    <source>
        <dbReference type="ARBA" id="ARBA00001946"/>
    </source>
</evidence>
<dbReference type="AlphaFoldDB" id="A0A820C4S1"/>
<evidence type="ECO:0000313" key="8">
    <source>
        <dbReference type="Proteomes" id="UP000663862"/>
    </source>
</evidence>
<dbReference type="PANTHER" id="PTHR10169:SF38">
    <property type="entry name" value="DNA TOPOISOMERASE 2"/>
    <property type="match status" value="1"/>
</dbReference>
<evidence type="ECO:0000256" key="4">
    <source>
        <dbReference type="ARBA" id="ARBA00023029"/>
    </source>
</evidence>
<dbReference type="InterPro" id="IPR036890">
    <property type="entry name" value="HATPase_C_sf"/>
</dbReference>
<evidence type="ECO:0000313" key="7">
    <source>
        <dbReference type="EMBL" id="CAF4211825.1"/>
    </source>
</evidence>
<proteinExistence type="predicted"/>
<dbReference type="GO" id="GO:0005634">
    <property type="term" value="C:nucleus"/>
    <property type="evidence" value="ECO:0007669"/>
    <property type="project" value="TreeGrafter"/>
</dbReference>
<dbReference type="GO" id="GO:0005524">
    <property type="term" value="F:ATP binding"/>
    <property type="evidence" value="ECO:0007669"/>
    <property type="project" value="InterPro"/>
</dbReference>
<dbReference type="SMART" id="SM00433">
    <property type="entry name" value="TOP2c"/>
    <property type="match status" value="1"/>
</dbReference>
<dbReference type="PRINTS" id="PR00418">
    <property type="entry name" value="TPI2FAMILY"/>
</dbReference>
<evidence type="ECO:0000256" key="1">
    <source>
        <dbReference type="ARBA" id="ARBA00000185"/>
    </source>
</evidence>
<dbReference type="GO" id="GO:0006265">
    <property type="term" value="P:DNA topological change"/>
    <property type="evidence" value="ECO:0007669"/>
    <property type="project" value="InterPro"/>
</dbReference>
<organism evidence="7 8">
    <name type="scientific">Rotaria socialis</name>
    <dbReference type="NCBI Taxonomy" id="392032"/>
    <lineage>
        <taxon>Eukaryota</taxon>
        <taxon>Metazoa</taxon>
        <taxon>Spiralia</taxon>
        <taxon>Gnathifera</taxon>
        <taxon>Rotifera</taxon>
        <taxon>Eurotatoria</taxon>
        <taxon>Bdelloidea</taxon>
        <taxon>Philodinida</taxon>
        <taxon>Philodinidae</taxon>
        <taxon>Rotaria</taxon>
    </lineage>
</organism>
<dbReference type="PANTHER" id="PTHR10169">
    <property type="entry name" value="DNA TOPOISOMERASE/GYRASE"/>
    <property type="match status" value="1"/>
</dbReference>
<dbReference type="GO" id="GO:0000712">
    <property type="term" value="P:resolution of meiotic recombination intermediates"/>
    <property type="evidence" value="ECO:0007669"/>
    <property type="project" value="TreeGrafter"/>
</dbReference>
<dbReference type="SUPFAM" id="SSF55874">
    <property type="entry name" value="ATPase domain of HSP90 chaperone/DNA topoisomerase II/histidine kinase"/>
    <property type="match status" value="1"/>
</dbReference>
<dbReference type="InterPro" id="IPR050634">
    <property type="entry name" value="DNA_Topoisomerase_II"/>
</dbReference>
<dbReference type="GO" id="GO:0003918">
    <property type="term" value="F:DNA topoisomerase type II (double strand cut, ATP-hydrolyzing) activity"/>
    <property type="evidence" value="ECO:0007669"/>
    <property type="project" value="UniProtKB-EC"/>
</dbReference>
<keyword evidence="5" id="KW-0238">DNA-binding</keyword>
<keyword evidence="4" id="KW-0799">Topoisomerase</keyword>
<comment type="caution">
    <text evidence="7">The sequence shown here is derived from an EMBL/GenBank/DDBJ whole genome shotgun (WGS) entry which is preliminary data.</text>
</comment>
<keyword evidence="6" id="KW-0413">Isomerase</keyword>
<evidence type="ECO:0000256" key="5">
    <source>
        <dbReference type="ARBA" id="ARBA00023125"/>
    </source>
</evidence>
<reference evidence="7" key="1">
    <citation type="submission" date="2021-02" db="EMBL/GenBank/DDBJ databases">
        <authorList>
            <person name="Nowell W R."/>
        </authorList>
    </citation>
    <scope>NUCLEOTIDE SEQUENCE</scope>
</reference>
<evidence type="ECO:0000256" key="6">
    <source>
        <dbReference type="ARBA" id="ARBA00023235"/>
    </source>
</evidence>
<protein>
    <recommendedName>
        <fullName evidence="3">DNA topoisomerase (ATP-hydrolyzing)</fullName>
        <ecNumber evidence="3">5.6.2.2</ecNumber>
    </recommendedName>
</protein>
<dbReference type="GO" id="GO:0000819">
    <property type="term" value="P:sister chromatid segregation"/>
    <property type="evidence" value="ECO:0007669"/>
    <property type="project" value="TreeGrafter"/>
</dbReference>
<dbReference type="Gene3D" id="3.30.565.10">
    <property type="entry name" value="Histidine kinase-like ATPase, C-terminal domain"/>
    <property type="match status" value="1"/>
</dbReference>
<dbReference type="EC" id="5.6.2.2" evidence="3"/>
<dbReference type="GO" id="GO:0003677">
    <property type="term" value="F:DNA binding"/>
    <property type="evidence" value="ECO:0007669"/>
    <property type="project" value="UniProtKB-KW"/>
</dbReference>
<gene>
    <name evidence="7" type="ORF">TSG867_LOCUS740</name>
</gene>
<dbReference type="EMBL" id="CAJOBQ010000015">
    <property type="protein sequence ID" value="CAF4211825.1"/>
    <property type="molecule type" value="Genomic_DNA"/>
</dbReference>
<name>A0A820C4S1_9BILA</name>
<sequence length="355" mass="41256">MVSSMNKSINDVLNEDEDTYQLLEKLDNILKRSENILVQKNHEIWVSDEKAEEGSKIVKKEIIYVSGLYEIFDEILVNAVDNKQRDSTMTSIEDDINREKGEIKMCNDGRGIPIRKWTEDESIHIPTSTFGKLLTSYNFNDNQKRISDVRNGYDVKVTNILYSFYLYLLLLKRRRIYLDLNNNMRDPQDPIINKTSDNPNKFIRITFTPDLKMDKFDDDLVSLFKRHAYDVAVSTGCKIDATILNEFATDTHSCSYALFNHFVHCFNNQHKMIKEFPLSDVIFCSIEAFNQQISRIDTLMFRYLPALSGKFDSMLNDVLRNHVFEAKTKSNHACTLKKQKYIELVTALCSTNKTS</sequence>
<comment type="catalytic activity">
    <reaction evidence="1">
        <text>ATP-dependent breakage, passage and rejoining of double-stranded DNA.</text>
        <dbReference type="EC" id="5.6.2.2"/>
    </reaction>
</comment>
<accession>A0A820C4S1</accession>
<dbReference type="InterPro" id="IPR001241">
    <property type="entry name" value="Topo_IIA"/>
</dbReference>
<dbReference type="Proteomes" id="UP000663862">
    <property type="component" value="Unassembled WGS sequence"/>
</dbReference>
<comment type="cofactor">
    <cofactor evidence="2">
        <name>Mg(2+)</name>
        <dbReference type="ChEBI" id="CHEBI:18420"/>
    </cofactor>
</comment>